<gene>
    <name evidence="4" type="ORF">UA74_08820</name>
</gene>
<feature type="transmembrane region" description="Helical" evidence="2">
    <location>
        <begin position="137"/>
        <end position="155"/>
    </location>
</feature>
<evidence type="ECO:0000256" key="1">
    <source>
        <dbReference type="SAM" id="MobiDB-lite"/>
    </source>
</evidence>
<dbReference type="InterPro" id="IPR003675">
    <property type="entry name" value="Rce1/LyrA-like_dom"/>
</dbReference>
<feature type="transmembrane region" description="Helical" evidence="2">
    <location>
        <begin position="214"/>
        <end position="232"/>
    </location>
</feature>
<proteinExistence type="predicted"/>
<sequence length="285" mass="30358">MRVSKPEKSRQRSSGHAEIEDTDFTGTIPPRSVEKGDRSAQTASAVDPSPKPTAVHRWGFGVFFLSQLVFLLSSVFVVAPFGDTASDPSLRPAVLLIGLIVPTVLSATVVVVATLIRGNGPRADLGLRWSWADVRTGLGLGAVGIVLTLGASRLWTNWVGEDQATSAVGSLLDDLRLPPVLAVLIFLHLLVLAPLCEELVFRGALWGAMDRLRWSRWTAFGVTTALFAVAHLEPARTPLLLVIGIPIGLARLFTGRLLAAVVAHQVNNLLPALGVLLLALGVIPT</sequence>
<feature type="compositionally biased region" description="Basic and acidic residues" evidence="1">
    <location>
        <begin position="1"/>
        <end position="19"/>
    </location>
</feature>
<evidence type="ECO:0000313" key="5">
    <source>
        <dbReference type="Proteomes" id="UP000185511"/>
    </source>
</evidence>
<evidence type="ECO:0000313" key="4">
    <source>
        <dbReference type="EMBL" id="APU13828.1"/>
    </source>
</evidence>
<dbReference type="GO" id="GO:0004175">
    <property type="term" value="F:endopeptidase activity"/>
    <property type="evidence" value="ECO:0007669"/>
    <property type="project" value="UniProtKB-ARBA"/>
</dbReference>
<feature type="transmembrane region" description="Helical" evidence="2">
    <location>
        <begin position="58"/>
        <end position="81"/>
    </location>
</feature>
<organism evidence="4 5">
    <name type="scientific">Actinoalloteichus fjordicus</name>
    <dbReference type="NCBI Taxonomy" id="1612552"/>
    <lineage>
        <taxon>Bacteria</taxon>
        <taxon>Bacillati</taxon>
        <taxon>Actinomycetota</taxon>
        <taxon>Actinomycetes</taxon>
        <taxon>Pseudonocardiales</taxon>
        <taxon>Pseudonocardiaceae</taxon>
        <taxon>Actinoalloteichus</taxon>
    </lineage>
</organism>
<feature type="transmembrane region" description="Helical" evidence="2">
    <location>
        <begin position="266"/>
        <end position="283"/>
    </location>
</feature>
<dbReference type="PANTHER" id="PTHR43592:SF15">
    <property type="entry name" value="CAAX AMINO TERMINAL PROTEASE FAMILY PROTEIN"/>
    <property type="match status" value="1"/>
</dbReference>
<reference evidence="5" key="1">
    <citation type="submission" date="2016-06" db="EMBL/GenBank/DDBJ databases">
        <title>Complete genome sequence of Actinoalloteichus fjordicus DSM 46855 (=ADI127-17), type strain of the new species Actinoalloteichus fjordicus.</title>
        <authorList>
            <person name="Ruckert C."/>
            <person name="Nouioui I."/>
            <person name="Willmese J."/>
            <person name="van Wezel G."/>
            <person name="Klenk H.-P."/>
            <person name="Kalinowski J."/>
            <person name="Zotchev S.B."/>
        </authorList>
    </citation>
    <scope>NUCLEOTIDE SEQUENCE [LARGE SCALE GENOMIC DNA]</scope>
    <source>
        <strain evidence="5">ADI127-7</strain>
    </source>
</reference>
<feature type="domain" description="CAAX prenyl protease 2/Lysostaphin resistance protein A-like" evidence="3">
    <location>
        <begin position="181"/>
        <end position="270"/>
    </location>
</feature>
<dbReference type="AlphaFoldDB" id="A0AAC9L9S3"/>
<dbReference type="KEGG" id="acad:UA74_08820"/>
<keyword evidence="5" id="KW-1185">Reference proteome</keyword>
<feature type="transmembrane region" description="Helical" evidence="2">
    <location>
        <begin position="175"/>
        <end position="193"/>
    </location>
</feature>
<keyword evidence="4" id="KW-0645">Protease</keyword>
<keyword evidence="4" id="KW-0378">Hydrolase</keyword>
<keyword evidence="2" id="KW-0812">Transmembrane</keyword>
<evidence type="ECO:0000256" key="2">
    <source>
        <dbReference type="SAM" id="Phobius"/>
    </source>
</evidence>
<dbReference type="Pfam" id="PF02517">
    <property type="entry name" value="Rce1-like"/>
    <property type="match status" value="1"/>
</dbReference>
<name>A0AAC9L9S3_9PSEU</name>
<keyword evidence="2" id="KW-0472">Membrane</keyword>
<keyword evidence="2" id="KW-1133">Transmembrane helix</keyword>
<protein>
    <submittedName>
        <fullName evidence="4">Metal-dependent membrane protease</fullName>
    </submittedName>
</protein>
<evidence type="ECO:0000259" key="3">
    <source>
        <dbReference type="Pfam" id="PF02517"/>
    </source>
</evidence>
<dbReference type="GO" id="GO:0006508">
    <property type="term" value="P:proteolysis"/>
    <property type="evidence" value="ECO:0007669"/>
    <property type="project" value="UniProtKB-KW"/>
</dbReference>
<feature type="region of interest" description="Disordered" evidence="1">
    <location>
        <begin position="1"/>
        <end position="51"/>
    </location>
</feature>
<dbReference type="EMBL" id="CP016076">
    <property type="protein sequence ID" value="APU13828.1"/>
    <property type="molecule type" value="Genomic_DNA"/>
</dbReference>
<feature type="transmembrane region" description="Helical" evidence="2">
    <location>
        <begin position="238"/>
        <end position="259"/>
    </location>
</feature>
<feature type="transmembrane region" description="Helical" evidence="2">
    <location>
        <begin position="93"/>
        <end position="116"/>
    </location>
</feature>
<accession>A0AAC9L9S3</accession>
<dbReference type="GO" id="GO:0080120">
    <property type="term" value="P:CAAX-box protein maturation"/>
    <property type="evidence" value="ECO:0007669"/>
    <property type="project" value="UniProtKB-ARBA"/>
</dbReference>
<dbReference type="PANTHER" id="PTHR43592">
    <property type="entry name" value="CAAX AMINO TERMINAL PROTEASE"/>
    <property type="match status" value="1"/>
</dbReference>
<dbReference type="Proteomes" id="UP000185511">
    <property type="component" value="Chromosome"/>
</dbReference>